<evidence type="ECO:0000313" key="3">
    <source>
        <dbReference type="Proteomes" id="UP000625780"/>
    </source>
</evidence>
<reference evidence="3" key="1">
    <citation type="journal article" date="2019" name="Int. J. Syst. Evol. Microbiol.">
        <title>The Global Catalogue of Microorganisms (GCM) 10K type strain sequencing project: providing services to taxonomists for standard genome sequencing and annotation.</title>
        <authorList>
            <consortium name="The Broad Institute Genomics Platform"/>
            <consortium name="The Broad Institute Genome Sequencing Center for Infectious Disease"/>
            <person name="Wu L."/>
            <person name="Ma J."/>
        </authorList>
    </citation>
    <scope>NUCLEOTIDE SEQUENCE [LARGE SCALE GENOMIC DNA]</scope>
    <source>
        <strain evidence="3">CGMCC 1.12606</strain>
    </source>
</reference>
<name>A0ABQ1QZM6_9FLAO</name>
<organism evidence="2 3">
    <name type="scientific">Muriicola marianensis</name>
    <dbReference type="NCBI Taxonomy" id="1324801"/>
    <lineage>
        <taxon>Bacteria</taxon>
        <taxon>Pseudomonadati</taxon>
        <taxon>Bacteroidota</taxon>
        <taxon>Flavobacteriia</taxon>
        <taxon>Flavobacteriales</taxon>
        <taxon>Flavobacteriaceae</taxon>
        <taxon>Muriicola</taxon>
    </lineage>
</organism>
<proteinExistence type="predicted"/>
<keyword evidence="1" id="KW-1133">Transmembrane helix</keyword>
<accession>A0ABQ1QZM6</accession>
<dbReference type="Proteomes" id="UP000625780">
    <property type="component" value="Unassembled WGS sequence"/>
</dbReference>
<protein>
    <recommendedName>
        <fullName evidence="4">CHASE3 domain-containing protein</fullName>
    </recommendedName>
</protein>
<dbReference type="EMBL" id="BMFH01000001">
    <property type="protein sequence ID" value="GGD49158.1"/>
    <property type="molecule type" value="Genomic_DNA"/>
</dbReference>
<dbReference type="InterPro" id="IPR045749">
    <property type="entry name" value="DUF6090"/>
</dbReference>
<keyword evidence="1" id="KW-0812">Transmembrane</keyword>
<feature type="transmembrane region" description="Helical" evidence="1">
    <location>
        <begin position="21"/>
        <end position="42"/>
    </location>
</feature>
<evidence type="ECO:0000256" key="1">
    <source>
        <dbReference type="SAM" id="Phobius"/>
    </source>
</evidence>
<sequence>MITFLRKIRRKLMTENKISRYLLYAIGEIFLVVIGILIALGINNWNENQKLRDQEITYLMNLRDDLTAQINMLDVYIDYESIIINHANEVIKHYESNNGFYDMDSILPKLNDLSTRWTFTNANTTLSQMLNSNQINIIQNINLKDELITYNQQIELFAMNTNINNTNLVDNLTTHTFIDYGGFASYGNSKRMVEKFNDFYPFQNKIVDDEELKNTIIQILNEPTNKLRLINKVAYRNTLASLQKSGNESLKQRSLEILNMVKEEIDSHK</sequence>
<dbReference type="Pfam" id="PF19578">
    <property type="entry name" value="DUF6090"/>
    <property type="match status" value="1"/>
</dbReference>
<keyword evidence="3" id="KW-1185">Reference proteome</keyword>
<evidence type="ECO:0000313" key="2">
    <source>
        <dbReference type="EMBL" id="GGD49158.1"/>
    </source>
</evidence>
<gene>
    <name evidence="2" type="ORF">GCM10011361_14850</name>
</gene>
<comment type="caution">
    <text evidence="2">The sequence shown here is derived from an EMBL/GenBank/DDBJ whole genome shotgun (WGS) entry which is preliminary data.</text>
</comment>
<keyword evidence="1" id="KW-0472">Membrane</keyword>
<evidence type="ECO:0008006" key="4">
    <source>
        <dbReference type="Google" id="ProtNLM"/>
    </source>
</evidence>